<dbReference type="GO" id="GO:0005634">
    <property type="term" value="C:nucleus"/>
    <property type="evidence" value="ECO:0007669"/>
    <property type="project" value="UniProtKB-SubCell"/>
</dbReference>
<evidence type="ECO:0000256" key="4">
    <source>
        <dbReference type="ARBA" id="ARBA00023242"/>
    </source>
</evidence>
<comment type="function">
    <text evidence="5">Key component of the cytosolic iron-sulfur protein assembly (CIA) complex, a multiprotein complex that mediates the incorporation of iron-sulfur cluster into apoproteins specifically involved in DNA metabolism and genomic integrity. In the CIA complex, MMS19 acts as an adapter between early-acting CIA components and a subset of cellular target iron-sulfur proteins.</text>
</comment>
<evidence type="ECO:0000259" key="7">
    <source>
        <dbReference type="Pfam" id="PF14500"/>
    </source>
</evidence>
<dbReference type="EMBL" id="CP120628">
    <property type="protein sequence ID" value="WEW58408.1"/>
    <property type="molecule type" value="Genomic_DNA"/>
</dbReference>
<organism evidence="8 9">
    <name type="scientific">Emydomyces testavorans</name>
    <dbReference type="NCBI Taxonomy" id="2070801"/>
    <lineage>
        <taxon>Eukaryota</taxon>
        <taxon>Fungi</taxon>
        <taxon>Dikarya</taxon>
        <taxon>Ascomycota</taxon>
        <taxon>Pezizomycotina</taxon>
        <taxon>Eurotiomycetes</taxon>
        <taxon>Eurotiomycetidae</taxon>
        <taxon>Onygenales</taxon>
        <taxon>Nannizziopsiaceae</taxon>
        <taxon>Emydomyces</taxon>
    </lineage>
</organism>
<evidence type="ECO:0000256" key="2">
    <source>
        <dbReference type="ARBA" id="ARBA00009340"/>
    </source>
</evidence>
<dbReference type="GO" id="GO:0006281">
    <property type="term" value="P:DNA repair"/>
    <property type="evidence" value="ECO:0007669"/>
    <property type="project" value="UniProtKB-UniRule"/>
</dbReference>
<evidence type="ECO:0000256" key="3">
    <source>
        <dbReference type="ARBA" id="ARBA00022737"/>
    </source>
</evidence>
<dbReference type="GO" id="GO:0097361">
    <property type="term" value="C:cytosolic [4Fe-4S] assembly targeting complex"/>
    <property type="evidence" value="ECO:0007669"/>
    <property type="project" value="UniProtKB-UniRule"/>
</dbReference>
<keyword evidence="5" id="KW-0234">DNA repair</keyword>
<keyword evidence="5" id="KW-0227">DNA damage</keyword>
<evidence type="ECO:0000256" key="1">
    <source>
        <dbReference type="ARBA" id="ARBA00004123"/>
    </source>
</evidence>
<dbReference type="InterPro" id="IPR016024">
    <property type="entry name" value="ARM-type_fold"/>
</dbReference>
<comment type="subcellular location">
    <subcellularLocation>
        <location evidence="1 5">Nucleus</location>
    </subcellularLocation>
</comment>
<dbReference type="PANTHER" id="PTHR12891">
    <property type="entry name" value="DNA REPAIR/TRANSCRIPTION PROTEIN MET18/MMS19"/>
    <property type="match status" value="1"/>
</dbReference>
<evidence type="ECO:0000313" key="8">
    <source>
        <dbReference type="EMBL" id="WEW58408.1"/>
    </source>
</evidence>
<keyword evidence="9" id="KW-1185">Reference proteome</keyword>
<dbReference type="Pfam" id="PF12460">
    <property type="entry name" value="MMS19_C"/>
    <property type="match status" value="1"/>
</dbReference>
<evidence type="ECO:0000259" key="6">
    <source>
        <dbReference type="Pfam" id="PF12460"/>
    </source>
</evidence>
<sequence>MKDESLVGIVEIVDGERDPRNLMLVFSILRVVMIEWDISNHAQTLFDSVYKYFPVTFRLHPNDPYKITAQDLKDRLQDCISSNQAFAPYAIPSLLDKLDSTSVNVKKDALSALGVCVSSYACSILAQYSLTIWDSLRFEILNAHDDVLVEESLRVIQLLSKRLSSPALRTDKQLWLAQFLKPILAECNEQLREPQQKQAKPAQRILTSVSAVSSASFTLISQAVVPRLLSGYRNASEIPKQRSFLDVLVGLVSSAITVFGTWMTVGPNQTSDNPLSAFKDQLIESFSQALMKTGKDEVPIRMVALQGILQLSILRDFLQDNEIGLYVQYFGNLLLNEQSTGNQLREKAVNALSEISKYKPALLIKITIPALMTNLPGSIGDADHKYLITLEDLARISVDKDVFYALVTQLLDRLDSALIPGNPSIPEYLRSILMTILYAMDHKGLEDDPHLELYYDRIVRNLCRQAIIVVTKDNKPSPLSDPTILDILGRLCNLIVRSLPPHMHQEVRDNVYRLYSDQVPFTTVPSYRSSTGSQRRSMILSTYLLAGLPRDIALTQTTSDMARLLAEIVQFAVSEDSPPVQFALVRQLALLINKFLLISDSRIAADILFSLMPSSQENRKITSQVIRTIFWMSKALILRLAPTTTQILSSLVELVASSDPLVKETSAKGFRLLLSADDVLSPANGVNIRLLAKQRAFTTLIPLISERVCVLNTASPGNATALSQRYQEKQAYLTALSGILSTTPPSLIMPELQTLLPLLLQSLDLTGIDFQPMQMGTLETLSIIIRESGVEAIDEIGYVEDLVTRLLQAAAPTTDVQKGANNKSNYNTPQVRQQAVLCLLLLAQPRAVDGDTINVTGNAKPSPLLPLKNRVLKSLKLILDDPKRNVRKSAVDAHVMWLKLGGAELQNDD</sequence>
<reference evidence="8" key="1">
    <citation type="submission" date="2023-03" db="EMBL/GenBank/DDBJ databases">
        <title>Emydomyces testavorans Genome Sequence.</title>
        <authorList>
            <person name="Hoyer L."/>
        </authorList>
    </citation>
    <scope>NUCLEOTIDE SEQUENCE</scope>
    <source>
        <strain evidence="8">16-2883</strain>
    </source>
</reference>
<dbReference type="GO" id="GO:0051604">
    <property type="term" value="P:protein maturation"/>
    <property type="evidence" value="ECO:0007669"/>
    <property type="project" value="UniProtKB-UniRule"/>
</dbReference>
<gene>
    <name evidence="8" type="ORF">PRK78_003876</name>
</gene>
<protein>
    <recommendedName>
        <fullName evidence="5">MMS19 nucleotide excision repair protein</fullName>
    </recommendedName>
</protein>
<evidence type="ECO:0000256" key="5">
    <source>
        <dbReference type="RuleBase" id="RU367072"/>
    </source>
</evidence>
<dbReference type="InterPro" id="IPR024687">
    <property type="entry name" value="MMS19_C"/>
</dbReference>
<dbReference type="SUPFAM" id="SSF48371">
    <property type="entry name" value="ARM repeat"/>
    <property type="match status" value="2"/>
</dbReference>
<dbReference type="Gene3D" id="1.25.10.10">
    <property type="entry name" value="Leucine-rich Repeat Variant"/>
    <property type="match status" value="2"/>
</dbReference>
<proteinExistence type="inferred from homology"/>
<dbReference type="InterPro" id="IPR029240">
    <property type="entry name" value="MMS19_N"/>
</dbReference>
<dbReference type="GO" id="GO:0016226">
    <property type="term" value="P:iron-sulfur cluster assembly"/>
    <property type="evidence" value="ECO:0007669"/>
    <property type="project" value="UniProtKB-UniRule"/>
</dbReference>
<name>A0AAF0IIR7_9EURO</name>
<dbReference type="InterPro" id="IPR039920">
    <property type="entry name" value="MMS19"/>
</dbReference>
<keyword evidence="3" id="KW-0677">Repeat</keyword>
<dbReference type="PANTHER" id="PTHR12891:SF0">
    <property type="entry name" value="MMS19 NUCLEOTIDE EXCISION REPAIR PROTEIN HOMOLOG"/>
    <property type="match status" value="1"/>
</dbReference>
<evidence type="ECO:0000313" key="9">
    <source>
        <dbReference type="Proteomes" id="UP001219355"/>
    </source>
</evidence>
<dbReference type="Pfam" id="PF14500">
    <property type="entry name" value="MMS19_N"/>
    <property type="match status" value="1"/>
</dbReference>
<feature type="domain" description="MMS19 C-terminal" evidence="6">
    <location>
        <begin position="389"/>
        <end position="843"/>
    </location>
</feature>
<dbReference type="Proteomes" id="UP001219355">
    <property type="component" value="Chromosome 2"/>
</dbReference>
<comment type="similarity">
    <text evidence="2 5">Belongs to the MET18/MMS19 family.</text>
</comment>
<dbReference type="AlphaFoldDB" id="A0AAF0IIR7"/>
<dbReference type="InterPro" id="IPR011989">
    <property type="entry name" value="ARM-like"/>
</dbReference>
<accession>A0AAF0IIR7</accession>
<keyword evidence="4 5" id="KW-0539">Nucleus</keyword>
<feature type="domain" description="MMS19 N-terminal" evidence="7">
    <location>
        <begin position="1"/>
        <end position="142"/>
    </location>
</feature>